<dbReference type="CDD" id="cd23024">
    <property type="entry name" value="zf-HIT_ZNHIT2-3"/>
    <property type="match status" value="1"/>
</dbReference>
<accession>A0A1Y1IEH5</accession>
<proteinExistence type="predicted"/>
<dbReference type="PANTHER" id="PTHR13483">
    <property type="entry name" value="BOX C_D SNORNA PROTEIN 1-RELATED"/>
    <property type="match status" value="1"/>
</dbReference>
<protein>
    <recommendedName>
        <fullName evidence="3">Zinc finger HIT domain-containing protein 3</fullName>
    </recommendedName>
</protein>
<dbReference type="PROSITE" id="PS51083">
    <property type="entry name" value="ZF_HIT"/>
    <property type="match status" value="1"/>
</dbReference>
<keyword evidence="6" id="KW-0479">Metal-binding</keyword>
<evidence type="ECO:0000256" key="6">
    <source>
        <dbReference type="ARBA" id="ARBA00022723"/>
    </source>
</evidence>
<dbReference type="GO" id="GO:0008270">
    <property type="term" value="F:zinc ion binding"/>
    <property type="evidence" value="ECO:0007669"/>
    <property type="project" value="UniProtKB-UniRule"/>
</dbReference>
<dbReference type="Gene3D" id="3.30.60.190">
    <property type="match status" value="1"/>
</dbReference>
<evidence type="ECO:0000256" key="9">
    <source>
        <dbReference type="ARBA" id="ARBA00023242"/>
    </source>
</evidence>
<evidence type="ECO:0000256" key="4">
    <source>
        <dbReference type="ARBA" id="ARBA00022490"/>
    </source>
</evidence>
<organism evidence="14 15">
    <name type="scientific">Klebsormidium nitens</name>
    <name type="common">Green alga</name>
    <name type="synonym">Ulothrix nitens</name>
    <dbReference type="NCBI Taxonomy" id="105231"/>
    <lineage>
        <taxon>Eukaryota</taxon>
        <taxon>Viridiplantae</taxon>
        <taxon>Streptophyta</taxon>
        <taxon>Klebsormidiophyceae</taxon>
        <taxon>Klebsormidiales</taxon>
        <taxon>Klebsormidiaceae</taxon>
        <taxon>Klebsormidium</taxon>
    </lineage>
</organism>
<dbReference type="OMA" id="CNEAQSK"/>
<sequence>MVAQCIVCGKEGAGYKCPVCRRPYCSVVCYKVHKEVPCSKPDDVAREEAALRQPPRQFENDTDESGTRLNKDQLEALATSDEIRRMLRDEALQKLILKIDSAEEAEKELDLAMQDPAVQEFAQKVLGILTPEEPAPQ</sequence>
<comment type="subcellular location">
    <subcellularLocation>
        <location evidence="2">Cytoplasm</location>
    </subcellularLocation>
    <subcellularLocation>
        <location evidence="1">Nucleus</location>
    </subcellularLocation>
</comment>
<evidence type="ECO:0000256" key="8">
    <source>
        <dbReference type="ARBA" id="ARBA00022833"/>
    </source>
</evidence>
<dbReference type="SUPFAM" id="SSF144232">
    <property type="entry name" value="HIT/MYND zinc finger-like"/>
    <property type="match status" value="1"/>
</dbReference>
<evidence type="ECO:0000313" key="14">
    <source>
        <dbReference type="EMBL" id="GAQ88372.1"/>
    </source>
</evidence>
<feature type="region of interest" description="Disordered" evidence="12">
    <location>
        <begin position="47"/>
        <end position="70"/>
    </location>
</feature>
<keyword evidence="7 11" id="KW-0863">Zinc-finger</keyword>
<dbReference type="Proteomes" id="UP000054558">
    <property type="component" value="Unassembled WGS sequence"/>
</dbReference>
<dbReference type="PANTHER" id="PTHR13483:SF11">
    <property type="entry name" value="ZINC FINGER HIT DOMAIN-CONTAINING PROTEIN 3"/>
    <property type="match status" value="1"/>
</dbReference>
<dbReference type="AlphaFoldDB" id="A0A1Y1IEH5"/>
<keyword evidence="4" id="KW-0963">Cytoplasm</keyword>
<evidence type="ECO:0000256" key="2">
    <source>
        <dbReference type="ARBA" id="ARBA00004496"/>
    </source>
</evidence>
<dbReference type="Pfam" id="PF21373">
    <property type="entry name" value="ZNHIT3_C"/>
    <property type="match status" value="1"/>
</dbReference>
<evidence type="ECO:0000256" key="1">
    <source>
        <dbReference type="ARBA" id="ARBA00004123"/>
    </source>
</evidence>
<gene>
    <name evidence="14" type="ORF">KFL_004220110</name>
</gene>
<dbReference type="STRING" id="105231.A0A1Y1IEH5"/>
<reference evidence="14 15" key="1">
    <citation type="journal article" date="2014" name="Nat. Commun.">
        <title>Klebsormidium flaccidum genome reveals primary factors for plant terrestrial adaptation.</title>
        <authorList>
            <person name="Hori K."/>
            <person name="Maruyama F."/>
            <person name="Fujisawa T."/>
            <person name="Togashi T."/>
            <person name="Yamamoto N."/>
            <person name="Seo M."/>
            <person name="Sato S."/>
            <person name="Yamada T."/>
            <person name="Mori H."/>
            <person name="Tajima N."/>
            <person name="Moriyama T."/>
            <person name="Ikeuchi M."/>
            <person name="Watanabe M."/>
            <person name="Wada H."/>
            <person name="Kobayashi K."/>
            <person name="Saito M."/>
            <person name="Masuda T."/>
            <person name="Sasaki-Sekimoto Y."/>
            <person name="Mashiguchi K."/>
            <person name="Awai K."/>
            <person name="Shimojima M."/>
            <person name="Masuda S."/>
            <person name="Iwai M."/>
            <person name="Nobusawa T."/>
            <person name="Narise T."/>
            <person name="Kondo S."/>
            <person name="Saito H."/>
            <person name="Sato R."/>
            <person name="Murakawa M."/>
            <person name="Ihara Y."/>
            <person name="Oshima-Yamada Y."/>
            <person name="Ohtaka K."/>
            <person name="Satoh M."/>
            <person name="Sonobe K."/>
            <person name="Ishii M."/>
            <person name="Ohtani R."/>
            <person name="Kanamori-Sato M."/>
            <person name="Honoki R."/>
            <person name="Miyazaki D."/>
            <person name="Mochizuki H."/>
            <person name="Umetsu J."/>
            <person name="Higashi K."/>
            <person name="Shibata D."/>
            <person name="Kamiya Y."/>
            <person name="Sato N."/>
            <person name="Nakamura Y."/>
            <person name="Tabata S."/>
            <person name="Ida S."/>
            <person name="Kurokawa K."/>
            <person name="Ohta H."/>
        </authorList>
    </citation>
    <scope>NUCLEOTIDE SEQUENCE [LARGE SCALE GENOMIC DNA]</scope>
    <source>
        <strain evidence="14 15">NIES-2285</strain>
    </source>
</reference>
<dbReference type="GO" id="GO:0005634">
    <property type="term" value="C:nucleus"/>
    <property type="evidence" value="ECO:0007669"/>
    <property type="project" value="UniProtKB-SubCell"/>
</dbReference>
<evidence type="ECO:0000256" key="12">
    <source>
        <dbReference type="SAM" id="MobiDB-lite"/>
    </source>
</evidence>
<keyword evidence="15" id="KW-1185">Reference proteome</keyword>
<evidence type="ECO:0000256" key="3">
    <source>
        <dbReference type="ARBA" id="ARBA00021568"/>
    </source>
</evidence>
<dbReference type="InterPro" id="IPR051639">
    <property type="entry name" value="BCD1"/>
</dbReference>
<dbReference type="GO" id="GO:0005737">
    <property type="term" value="C:cytoplasm"/>
    <property type="evidence" value="ECO:0007669"/>
    <property type="project" value="UniProtKB-SubCell"/>
</dbReference>
<dbReference type="InterPro" id="IPR048371">
    <property type="entry name" value="ZNHIT3_C"/>
</dbReference>
<dbReference type="EMBL" id="DF237371">
    <property type="protein sequence ID" value="GAQ88372.1"/>
    <property type="molecule type" value="Genomic_DNA"/>
</dbReference>
<evidence type="ECO:0000256" key="7">
    <source>
        <dbReference type="ARBA" id="ARBA00022771"/>
    </source>
</evidence>
<evidence type="ECO:0000259" key="13">
    <source>
        <dbReference type="PROSITE" id="PS51083"/>
    </source>
</evidence>
<feature type="domain" description="HIT-type" evidence="13">
    <location>
        <begin position="5"/>
        <end position="38"/>
    </location>
</feature>
<evidence type="ECO:0000256" key="5">
    <source>
        <dbReference type="ARBA" id="ARBA00022553"/>
    </source>
</evidence>
<evidence type="ECO:0000313" key="15">
    <source>
        <dbReference type="Proteomes" id="UP000054558"/>
    </source>
</evidence>
<comment type="subunit">
    <text evidence="10">Thyroid receptor interacting proteins (TRIPs) specifically interact with the ligand binding domain of the thyroid receptor (TR). Requires the presence of thyroid hormone for its interaction. Interacts with NUFIP1. Interacts (via HIT-type zinc finger) with the RUVBL1/RUVBL2 complex in the presence of ADP.</text>
</comment>
<evidence type="ECO:0000256" key="11">
    <source>
        <dbReference type="PROSITE-ProRule" id="PRU00453"/>
    </source>
</evidence>
<name>A0A1Y1IEH5_KLENI</name>
<keyword evidence="9" id="KW-0539">Nucleus</keyword>
<dbReference type="InterPro" id="IPR007529">
    <property type="entry name" value="Znf_HIT"/>
</dbReference>
<keyword evidence="5" id="KW-0597">Phosphoprotein</keyword>
<dbReference type="Pfam" id="PF04438">
    <property type="entry name" value="zf-HIT"/>
    <property type="match status" value="1"/>
</dbReference>
<dbReference type="OrthoDB" id="18412at2759"/>
<evidence type="ECO:0000256" key="10">
    <source>
        <dbReference type="ARBA" id="ARBA00046946"/>
    </source>
</evidence>
<keyword evidence="8" id="KW-0862">Zinc</keyword>